<evidence type="ECO:0000256" key="5">
    <source>
        <dbReference type="ARBA" id="ARBA00022984"/>
    </source>
</evidence>
<dbReference type="Pfam" id="PF13480">
    <property type="entry name" value="Acetyltransf_6"/>
    <property type="match status" value="1"/>
</dbReference>
<dbReference type="GO" id="GO:0071555">
    <property type="term" value="P:cell wall organization"/>
    <property type="evidence" value="ECO:0007669"/>
    <property type="project" value="UniProtKB-KW"/>
</dbReference>
<keyword evidence="4" id="KW-0133">Cell shape</keyword>
<dbReference type="AlphaFoldDB" id="A0A429X9K9"/>
<dbReference type="EC" id="2.3.2.16" evidence="8"/>
<evidence type="ECO:0000256" key="11">
    <source>
        <dbReference type="ARBA" id="ARBA00048654"/>
    </source>
</evidence>
<evidence type="ECO:0000256" key="10">
    <source>
        <dbReference type="ARBA" id="ARBA00042933"/>
    </source>
</evidence>
<name>A0A429X9K9_SIMTE</name>
<dbReference type="GO" id="GO:0005737">
    <property type="term" value="C:cytoplasm"/>
    <property type="evidence" value="ECO:0007669"/>
    <property type="project" value="UniProtKB-SubCell"/>
</dbReference>
<evidence type="ECO:0000256" key="1">
    <source>
        <dbReference type="ARBA" id="ARBA00004496"/>
    </source>
</evidence>
<dbReference type="PANTHER" id="PTHR36174:SF1">
    <property type="entry name" value="LIPID II:GLYCINE GLYCYLTRANSFERASE"/>
    <property type="match status" value="1"/>
</dbReference>
<dbReference type="PANTHER" id="PTHR36174">
    <property type="entry name" value="LIPID II:GLYCINE GLYCYLTRANSFERASE"/>
    <property type="match status" value="1"/>
</dbReference>
<dbReference type="InterPro" id="IPR038740">
    <property type="entry name" value="BioF2-like_GNAT_dom"/>
</dbReference>
<evidence type="ECO:0000256" key="3">
    <source>
        <dbReference type="ARBA" id="ARBA00022679"/>
    </source>
</evidence>
<dbReference type="GO" id="GO:0016755">
    <property type="term" value="F:aminoacyltransferase activity"/>
    <property type="evidence" value="ECO:0007669"/>
    <property type="project" value="InterPro"/>
</dbReference>
<evidence type="ECO:0000256" key="4">
    <source>
        <dbReference type="ARBA" id="ARBA00022960"/>
    </source>
</evidence>
<dbReference type="RefSeq" id="WP_120119017.1">
    <property type="nucleotide sequence ID" value="NZ_BORI01000014.1"/>
</dbReference>
<evidence type="ECO:0000313" key="14">
    <source>
        <dbReference type="Proteomes" id="UP000287296"/>
    </source>
</evidence>
<protein>
    <recommendedName>
        <fullName evidence="9">Lipid II:glycine glycyltransferase</fullName>
        <ecNumber evidence="8">2.3.2.16</ecNumber>
    </recommendedName>
    <alternativeName>
        <fullName evidence="10">Factor essential for expression of methicillin resistance X</fullName>
    </alternativeName>
</protein>
<keyword evidence="6" id="KW-0012">Acyltransferase</keyword>
<evidence type="ECO:0000313" key="13">
    <source>
        <dbReference type="EMBL" id="RST60056.1"/>
    </source>
</evidence>
<proteinExistence type="inferred from homology"/>
<comment type="subcellular location">
    <subcellularLocation>
        <location evidence="1">Cytoplasm</location>
    </subcellularLocation>
</comment>
<feature type="domain" description="BioF2-like acetyltransferase" evidence="12">
    <location>
        <begin position="158"/>
        <end position="287"/>
    </location>
</feature>
<keyword evidence="5" id="KW-0573">Peptidoglycan synthesis</keyword>
<comment type="caution">
    <text evidence="13">The sequence shown here is derived from an EMBL/GenBank/DDBJ whole genome shotgun (WGS) entry which is preliminary data.</text>
</comment>
<dbReference type="InterPro" id="IPR003447">
    <property type="entry name" value="FEMABX"/>
</dbReference>
<dbReference type="EMBL" id="QYTW02000006">
    <property type="protein sequence ID" value="RST60056.1"/>
    <property type="molecule type" value="Genomic_DNA"/>
</dbReference>
<dbReference type="InterPro" id="IPR050644">
    <property type="entry name" value="PG_Glycine_Bridge_Synth"/>
</dbReference>
<evidence type="ECO:0000256" key="9">
    <source>
        <dbReference type="ARBA" id="ARBA00040679"/>
    </source>
</evidence>
<comment type="similarity">
    <text evidence="2">Belongs to the FemABX family.</text>
</comment>
<evidence type="ECO:0000259" key="12">
    <source>
        <dbReference type="Pfam" id="PF13480"/>
    </source>
</evidence>
<reference evidence="13 14" key="1">
    <citation type="submission" date="2018-12" db="EMBL/GenBank/DDBJ databases">
        <authorList>
            <person name="Sun L."/>
            <person name="Chen Z."/>
        </authorList>
    </citation>
    <scope>NUCLEOTIDE SEQUENCE [LARGE SCALE GENOMIC DNA]</scope>
    <source>
        <strain evidence="13 14">LMG 29736</strain>
    </source>
</reference>
<evidence type="ECO:0000256" key="6">
    <source>
        <dbReference type="ARBA" id="ARBA00023315"/>
    </source>
</evidence>
<dbReference type="OrthoDB" id="9785911at2"/>
<gene>
    <name evidence="13" type="ORF">D5F11_008285</name>
</gene>
<dbReference type="PROSITE" id="PS51191">
    <property type="entry name" value="FEMABX"/>
    <property type="match status" value="1"/>
</dbReference>
<keyword evidence="7" id="KW-0961">Cell wall biogenesis/degradation</keyword>
<comment type="catalytic activity">
    <reaction evidence="11">
        <text>beta-D-GlcNAc-(1-&gt;4)-Mur2Ac(oyl-L-Ala-D-isoglutaminyl-L-Lys-D-Ala-D-Ala)-di-trans,octa-cis-undecaprenyl diphosphate + glycyl-tRNA(Gly) = beta-D-GlcNAc-(1-&gt;4)-Mur2Ac(oyl-L-Ala-D-isoglutaminyl-L-Lys-(N(6)-Gly)-D-Ala-D-Ala)-di-trans,octa-cis-undecaprenyl diphosphate + tRNA(Gly) + H(+)</text>
        <dbReference type="Rhea" id="RHEA:30435"/>
        <dbReference type="Rhea" id="RHEA-COMP:9664"/>
        <dbReference type="Rhea" id="RHEA-COMP:9683"/>
        <dbReference type="ChEBI" id="CHEBI:15378"/>
        <dbReference type="ChEBI" id="CHEBI:62233"/>
        <dbReference type="ChEBI" id="CHEBI:62234"/>
        <dbReference type="ChEBI" id="CHEBI:78442"/>
        <dbReference type="ChEBI" id="CHEBI:78522"/>
        <dbReference type="EC" id="2.3.2.16"/>
    </reaction>
</comment>
<evidence type="ECO:0000256" key="8">
    <source>
        <dbReference type="ARBA" id="ARBA00039074"/>
    </source>
</evidence>
<keyword evidence="3 13" id="KW-0808">Transferase</keyword>
<dbReference type="Gene3D" id="3.40.630.30">
    <property type="match status" value="1"/>
</dbReference>
<organism evidence="13 14">
    <name type="scientific">Siminovitchia terrae</name>
    <name type="common">Bacillus terrae</name>
    <dbReference type="NCBI Taxonomy" id="1914933"/>
    <lineage>
        <taxon>Bacteria</taxon>
        <taxon>Bacillati</taxon>
        <taxon>Bacillota</taxon>
        <taxon>Bacilli</taxon>
        <taxon>Bacillales</taxon>
        <taxon>Bacillaceae</taxon>
        <taxon>Siminovitchia</taxon>
    </lineage>
</organism>
<dbReference type="InterPro" id="IPR016181">
    <property type="entry name" value="Acyl_CoA_acyltransferase"/>
</dbReference>
<dbReference type="GO" id="GO:0008360">
    <property type="term" value="P:regulation of cell shape"/>
    <property type="evidence" value="ECO:0007669"/>
    <property type="project" value="UniProtKB-KW"/>
</dbReference>
<evidence type="ECO:0000256" key="7">
    <source>
        <dbReference type="ARBA" id="ARBA00023316"/>
    </source>
</evidence>
<accession>A0A429X9K9</accession>
<dbReference type="Proteomes" id="UP000287296">
    <property type="component" value="Unassembled WGS sequence"/>
</dbReference>
<sequence length="345" mass="41093">MILIQIIETLAQWNEVLMKFKDVDIYYTFEYGRLFAAKENGKLFAMYFEDKGTKIIYPFIRRKFEWNKEVVYDIVTPYGYGGPLLEGNKESMGQFYRHFEDYCKENNIITETIRFHPINKNYFICKKVMDIEYIRQTTAVDLTLPMEEIRKTYTSMNKRNIIKAKREGVFCYLAENTPENIRIFIELYKETMDRNQADSYYYFDDNYFFEQMKNTSISKTYLIFAQYNGEIVAAVMVIIGPKYSHYHLGASKTKYFFVKPNNALFDYMIEFCKSKGSELLHLGGGYTDDDGLFKFKTSFTNNKNFDYYIGKKVYNPKKYNKILDDITGRFKVKKNYFPAYRGLID</sequence>
<evidence type="ECO:0000256" key="2">
    <source>
        <dbReference type="ARBA" id="ARBA00009943"/>
    </source>
</evidence>
<dbReference type="SUPFAM" id="SSF55729">
    <property type="entry name" value="Acyl-CoA N-acyltransferases (Nat)"/>
    <property type="match status" value="1"/>
</dbReference>
<dbReference type="GO" id="GO:0009252">
    <property type="term" value="P:peptidoglycan biosynthetic process"/>
    <property type="evidence" value="ECO:0007669"/>
    <property type="project" value="UniProtKB-KW"/>
</dbReference>